<gene>
    <name evidence="1" type="ORF">WKW79_01285</name>
</gene>
<reference evidence="1 2" key="1">
    <citation type="submission" date="2024-03" db="EMBL/GenBank/DDBJ databases">
        <title>Novel species of the genus Variovorax.</title>
        <authorList>
            <person name="Liu Q."/>
            <person name="Xin Y.-H."/>
        </authorList>
    </citation>
    <scope>NUCLEOTIDE SEQUENCE [LARGE SCALE GENOMIC DNA]</scope>
    <source>
        <strain evidence="1 2">KACC 18901</strain>
    </source>
</reference>
<organism evidence="1 2">
    <name type="scientific">Variovorax robiniae</name>
    <dbReference type="NCBI Taxonomy" id="1836199"/>
    <lineage>
        <taxon>Bacteria</taxon>
        <taxon>Pseudomonadati</taxon>
        <taxon>Pseudomonadota</taxon>
        <taxon>Betaproteobacteria</taxon>
        <taxon>Burkholderiales</taxon>
        <taxon>Comamonadaceae</taxon>
        <taxon>Variovorax</taxon>
    </lineage>
</organism>
<proteinExistence type="predicted"/>
<evidence type="ECO:0000313" key="1">
    <source>
        <dbReference type="EMBL" id="MEJ8853180.1"/>
    </source>
</evidence>
<dbReference type="Proteomes" id="UP001367030">
    <property type="component" value="Unassembled WGS sequence"/>
</dbReference>
<dbReference type="RefSeq" id="WP_340333285.1">
    <property type="nucleotide sequence ID" value="NZ_JBBKZS010000001.1"/>
</dbReference>
<dbReference type="EMBL" id="JBBKZS010000001">
    <property type="protein sequence ID" value="MEJ8853180.1"/>
    <property type="molecule type" value="Genomic_DNA"/>
</dbReference>
<name>A0ABU8X061_9BURK</name>
<dbReference type="InterPro" id="IPR018715">
    <property type="entry name" value="DUF2239"/>
</dbReference>
<evidence type="ECO:0000313" key="2">
    <source>
        <dbReference type="Proteomes" id="UP001367030"/>
    </source>
</evidence>
<keyword evidence="2" id="KW-1185">Reference proteome</keyword>
<protein>
    <submittedName>
        <fullName evidence="1">DUF2239 family protein</fullName>
    </submittedName>
</protein>
<accession>A0ABU8X061</accession>
<sequence>MTFVDSGAAPDSLTAFAGFQRIAAGPRAEVIAQLRGRDDTQPVFVFDDTTGEPIDLDLRPETASQVNALPEPAPRTVGRPKLGVVAREVTLLPRHWDWLNRQPGGASVALRKLVEDARKVNAERDTVRASREATYRFMSAIAGHLPDFEEASRALFAGEQARFEALVAAWPQDVKTHLARLSANA</sequence>
<comment type="caution">
    <text evidence="1">The sequence shown here is derived from an EMBL/GenBank/DDBJ whole genome shotgun (WGS) entry which is preliminary data.</text>
</comment>
<dbReference type="Pfam" id="PF09998">
    <property type="entry name" value="DUF2239"/>
    <property type="match status" value="1"/>
</dbReference>